<feature type="region of interest" description="Disordered" evidence="1">
    <location>
        <begin position="25"/>
        <end position="45"/>
    </location>
</feature>
<gene>
    <name evidence="2" type="ORF">AVEN_11976_1</name>
</gene>
<proteinExistence type="predicted"/>
<reference evidence="2 3" key="1">
    <citation type="journal article" date="2019" name="Sci. Rep.">
        <title>Orb-weaving spider Araneus ventricosus genome elucidates the spidroin gene catalogue.</title>
        <authorList>
            <person name="Kono N."/>
            <person name="Nakamura H."/>
            <person name="Ohtoshi R."/>
            <person name="Moran D.A.P."/>
            <person name="Shinohara A."/>
            <person name="Yoshida Y."/>
            <person name="Fujiwara M."/>
            <person name="Mori M."/>
            <person name="Tomita M."/>
            <person name="Arakawa K."/>
        </authorList>
    </citation>
    <scope>NUCLEOTIDE SEQUENCE [LARGE SCALE GENOMIC DNA]</scope>
</reference>
<dbReference type="OrthoDB" id="10027367at2759"/>
<comment type="caution">
    <text evidence="2">The sequence shown here is derived from an EMBL/GenBank/DDBJ whole genome shotgun (WGS) entry which is preliminary data.</text>
</comment>
<keyword evidence="3" id="KW-1185">Reference proteome</keyword>
<organism evidence="2 3">
    <name type="scientific">Araneus ventricosus</name>
    <name type="common">Orbweaver spider</name>
    <name type="synonym">Epeira ventricosa</name>
    <dbReference type="NCBI Taxonomy" id="182803"/>
    <lineage>
        <taxon>Eukaryota</taxon>
        <taxon>Metazoa</taxon>
        <taxon>Ecdysozoa</taxon>
        <taxon>Arthropoda</taxon>
        <taxon>Chelicerata</taxon>
        <taxon>Arachnida</taxon>
        <taxon>Araneae</taxon>
        <taxon>Araneomorphae</taxon>
        <taxon>Entelegynae</taxon>
        <taxon>Araneoidea</taxon>
        <taxon>Araneidae</taxon>
        <taxon>Araneus</taxon>
    </lineage>
</organism>
<dbReference type="EMBL" id="BGPR01064517">
    <property type="protein sequence ID" value="GBO39479.1"/>
    <property type="molecule type" value="Genomic_DNA"/>
</dbReference>
<name>A0A4Y2WQN5_ARAVE</name>
<evidence type="ECO:0000313" key="3">
    <source>
        <dbReference type="Proteomes" id="UP000499080"/>
    </source>
</evidence>
<dbReference type="AlphaFoldDB" id="A0A4Y2WQN5"/>
<dbReference type="Proteomes" id="UP000499080">
    <property type="component" value="Unassembled WGS sequence"/>
</dbReference>
<protein>
    <submittedName>
        <fullName evidence="2">Uncharacterized protein</fullName>
    </submittedName>
</protein>
<accession>A0A4Y2WQN5</accession>
<evidence type="ECO:0000256" key="1">
    <source>
        <dbReference type="SAM" id="MobiDB-lite"/>
    </source>
</evidence>
<evidence type="ECO:0000313" key="2">
    <source>
        <dbReference type="EMBL" id="GBO39479.1"/>
    </source>
</evidence>
<sequence>MGQNRPEECKANLEIFPRMANIVRSDTAVDSSDKKDRESSNGGGGLLIAVDRKISSHIINLQLPSSS</sequence>